<keyword evidence="5" id="KW-0862">Zinc</keyword>
<keyword evidence="5" id="KW-0406">Ion transport</keyword>
<dbReference type="Proteomes" id="UP000554286">
    <property type="component" value="Unassembled WGS sequence"/>
</dbReference>
<dbReference type="EMBL" id="JACIGK010000002">
    <property type="protein sequence ID" value="MBB4264854.1"/>
    <property type="molecule type" value="Genomic_DNA"/>
</dbReference>
<feature type="signal peptide" evidence="7">
    <location>
        <begin position="1"/>
        <end position="34"/>
    </location>
</feature>
<dbReference type="InterPro" id="IPR050492">
    <property type="entry name" value="Bact_metal-bind_prot9"/>
</dbReference>
<organism evidence="8 9">
    <name type="scientific">Roseospira visakhapatnamensis</name>
    <dbReference type="NCBI Taxonomy" id="390880"/>
    <lineage>
        <taxon>Bacteria</taxon>
        <taxon>Pseudomonadati</taxon>
        <taxon>Pseudomonadota</taxon>
        <taxon>Alphaproteobacteria</taxon>
        <taxon>Rhodospirillales</taxon>
        <taxon>Rhodospirillaceae</taxon>
        <taxon>Roseospira</taxon>
    </lineage>
</organism>
<evidence type="ECO:0000256" key="7">
    <source>
        <dbReference type="SAM" id="SignalP"/>
    </source>
</evidence>
<dbReference type="Gene3D" id="3.40.50.1980">
    <property type="entry name" value="Nitrogenase molybdenum iron protein domain"/>
    <property type="match status" value="2"/>
</dbReference>
<name>A0A7W6RBF7_9PROT</name>
<evidence type="ECO:0000256" key="3">
    <source>
        <dbReference type="ARBA" id="ARBA00022448"/>
    </source>
</evidence>
<evidence type="ECO:0000256" key="2">
    <source>
        <dbReference type="ARBA" id="ARBA00015915"/>
    </source>
</evidence>
<evidence type="ECO:0000256" key="5">
    <source>
        <dbReference type="ARBA" id="ARBA00022906"/>
    </source>
</evidence>
<dbReference type="GO" id="GO:0046872">
    <property type="term" value="F:metal ion binding"/>
    <property type="evidence" value="ECO:0007669"/>
    <property type="project" value="InterPro"/>
</dbReference>
<protein>
    <recommendedName>
        <fullName evidence="2">High-affinity zinc uptake system protein ZnuA</fullName>
    </recommendedName>
</protein>
<gene>
    <name evidence="8" type="ORF">GGD89_000461</name>
</gene>
<evidence type="ECO:0000256" key="6">
    <source>
        <dbReference type="SAM" id="MobiDB-lite"/>
    </source>
</evidence>
<comment type="similarity">
    <text evidence="1">Belongs to the bacterial solute-binding protein 9 family.</text>
</comment>
<keyword evidence="3" id="KW-0813">Transport</keyword>
<dbReference type="RefSeq" id="WP_246422287.1">
    <property type="nucleotide sequence ID" value="NZ_JACIGK010000002.1"/>
</dbReference>
<evidence type="ECO:0000256" key="1">
    <source>
        <dbReference type="ARBA" id="ARBA00011028"/>
    </source>
</evidence>
<evidence type="ECO:0000313" key="8">
    <source>
        <dbReference type="EMBL" id="MBB4264854.1"/>
    </source>
</evidence>
<dbReference type="PANTHER" id="PTHR42953">
    <property type="entry name" value="HIGH-AFFINITY ZINC UPTAKE SYSTEM PROTEIN ZNUA-RELATED"/>
    <property type="match status" value="1"/>
</dbReference>
<keyword evidence="5" id="KW-0864">Zinc transport</keyword>
<dbReference type="PANTHER" id="PTHR42953:SF3">
    <property type="entry name" value="HIGH-AFFINITY ZINC UPTAKE SYSTEM PROTEIN ZNUA"/>
    <property type="match status" value="1"/>
</dbReference>
<dbReference type="AlphaFoldDB" id="A0A7W6RBF7"/>
<proteinExistence type="inferred from homology"/>
<feature type="compositionally biased region" description="Basic and acidic residues" evidence="6">
    <location>
        <begin position="134"/>
        <end position="203"/>
    </location>
</feature>
<dbReference type="InterPro" id="IPR006127">
    <property type="entry name" value="ZnuA-like"/>
</dbReference>
<feature type="chain" id="PRO_5031278874" description="High-affinity zinc uptake system protein ZnuA" evidence="7">
    <location>
        <begin position="35"/>
        <end position="369"/>
    </location>
</feature>
<dbReference type="SUPFAM" id="SSF53807">
    <property type="entry name" value="Helical backbone' metal receptor"/>
    <property type="match status" value="1"/>
</dbReference>
<evidence type="ECO:0000313" key="9">
    <source>
        <dbReference type="Proteomes" id="UP000554286"/>
    </source>
</evidence>
<accession>A0A7W6RBF7</accession>
<sequence length="369" mass="39232">MNTPGSWRRMGARMVLTAGAVCGALAFGAAPSRAADPIGVVASIKPIHALVAAVMGDVGTPHLIVKGGASPHTASLRPSDAAALESADVVVWVGPTLERFLVGPVETLGDTAASLRLETLDGLTRLPMRLGGPFEKHVHGHDHDHDHDHDHAATHDTHDHGHDHAATHDTHDHGHDHAATHDDDHHHDHDHEAAPPADRADPHLWLDPVNARVMVAAIADTLAEADPTHAETYRANAAATIARLDTLVADLSAELAPVADVPFVVFHDAYQYFEHRFGVRAVGSVVVSPETSPGAARLADIRDRLRDQGAVCVFAEPQFEPRLVRVVVEGTEARAGVLDPLGADLPAGPDFYERLIRGLADSLRACLEG</sequence>
<dbReference type="GO" id="GO:0006829">
    <property type="term" value="P:zinc ion transport"/>
    <property type="evidence" value="ECO:0007669"/>
    <property type="project" value="UniProtKB-KW"/>
</dbReference>
<keyword evidence="4 7" id="KW-0732">Signal</keyword>
<reference evidence="8 9" key="1">
    <citation type="submission" date="2020-08" db="EMBL/GenBank/DDBJ databases">
        <title>Genome sequencing of Purple Non-Sulfur Bacteria from various extreme environments.</title>
        <authorList>
            <person name="Mayer M."/>
        </authorList>
    </citation>
    <scope>NUCLEOTIDE SEQUENCE [LARGE SCALE GENOMIC DNA]</scope>
    <source>
        <strain evidence="8 9">JA131</strain>
    </source>
</reference>
<comment type="caution">
    <text evidence="8">The sequence shown here is derived from an EMBL/GenBank/DDBJ whole genome shotgun (WGS) entry which is preliminary data.</text>
</comment>
<dbReference type="Pfam" id="PF01297">
    <property type="entry name" value="ZnuA"/>
    <property type="match status" value="1"/>
</dbReference>
<evidence type="ECO:0000256" key="4">
    <source>
        <dbReference type="ARBA" id="ARBA00022729"/>
    </source>
</evidence>
<feature type="region of interest" description="Disordered" evidence="6">
    <location>
        <begin position="131"/>
        <end position="203"/>
    </location>
</feature>
<keyword evidence="9" id="KW-1185">Reference proteome</keyword>